<name>A0A5N5XE58_9EURO</name>
<dbReference type="Proteomes" id="UP000326565">
    <property type="component" value="Unassembled WGS sequence"/>
</dbReference>
<dbReference type="AlphaFoldDB" id="A0A5N5XE58"/>
<keyword evidence="2" id="KW-1185">Reference proteome</keyword>
<evidence type="ECO:0000313" key="1">
    <source>
        <dbReference type="EMBL" id="KAB8077420.1"/>
    </source>
</evidence>
<dbReference type="InterPro" id="IPR022085">
    <property type="entry name" value="OpdG"/>
</dbReference>
<proteinExistence type="predicted"/>
<gene>
    <name evidence="1" type="ORF">BDV29DRAFT_168383</name>
</gene>
<accession>A0A5N5XE58</accession>
<organism evidence="1 2">
    <name type="scientific">Aspergillus leporis</name>
    <dbReference type="NCBI Taxonomy" id="41062"/>
    <lineage>
        <taxon>Eukaryota</taxon>
        <taxon>Fungi</taxon>
        <taxon>Dikarya</taxon>
        <taxon>Ascomycota</taxon>
        <taxon>Pezizomycotina</taxon>
        <taxon>Eurotiomycetes</taxon>
        <taxon>Eurotiomycetidae</taxon>
        <taxon>Eurotiales</taxon>
        <taxon>Aspergillaceae</taxon>
        <taxon>Aspergillus</taxon>
        <taxon>Aspergillus subgen. Circumdati</taxon>
    </lineage>
</organism>
<protein>
    <submittedName>
        <fullName evidence="1">Uncharacterized protein</fullName>
    </submittedName>
</protein>
<sequence>MRQSLHPSPQVSICNQVPRILYSTLRKSFLKLLQLRPWSQERWNGPDRPTAEKNADQCIREWVSLNVLVAHLTRVHAVFLNTYAVRTFHRAFGSDPNEDKLDYQIPASAAWISNLGEQIYRWCRSAREVGEETQRPQTKMAAEMAWLQMSKLEMEELP</sequence>
<dbReference type="EMBL" id="ML732169">
    <property type="protein sequence ID" value="KAB8077420.1"/>
    <property type="molecule type" value="Genomic_DNA"/>
</dbReference>
<evidence type="ECO:0000313" key="2">
    <source>
        <dbReference type="Proteomes" id="UP000326565"/>
    </source>
</evidence>
<dbReference type="Pfam" id="PF12311">
    <property type="entry name" value="DUF3632"/>
    <property type="match status" value="1"/>
</dbReference>
<dbReference type="OrthoDB" id="3350591at2759"/>
<reference evidence="1 2" key="1">
    <citation type="submission" date="2019-04" db="EMBL/GenBank/DDBJ databases">
        <title>Friends and foes A comparative genomics study of 23 Aspergillus species from section Flavi.</title>
        <authorList>
            <consortium name="DOE Joint Genome Institute"/>
            <person name="Kjaerbolling I."/>
            <person name="Vesth T."/>
            <person name="Frisvad J.C."/>
            <person name="Nybo J.L."/>
            <person name="Theobald S."/>
            <person name="Kildgaard S."/>
            <person name="Isbrandt T."/>
            <person name="Kuo A."/>
            <person name="Sato A."/>
            <person name="Lyhne E.K."/>
            <person name="Kogle M.E."/>
            <person name="Wiebenga A."/>
            <person name="Kun R.S."/>
            <person name="Lubbers R.J."/>
            <person name="Makela M.R."/>
            <person name="Barry K."/>
            <person name="Chovatia M."/>
            <person name="Clum A."/>
            <person name="Daum C."/>
            <person name="Haridas S."/>
            <person name="He G."/>
            <person name="LaButti K."/>
            <person name="Lipzen A."/>
            <person name="Mondo S."/>
            <person name="Riley R."/>
            <person name="Salamov A."/>
            <person name="Simmons B.A."/>
            <person name="Magnuson J.K."/>
            <person name="Henrissat B."/>
            <person name="Mortensen U.H."/>
            <person name="Larsen T.O."/>
            <person name="Devries R.P."/>
            <person name="Grigoriev I.V."/>
            <person name="Machida M."/>
            <person name="Baker S.E."/>
            <person name="Andersen M.R."/>
        </authorList>
    </citation>
    <scope>NUCLEOTIDE SEQUENCE [LARGE SCALE GENOMIC DNA]</scope>
    <source>
        <strain evidence="1 2">CBS 151.66</strain>
    </source>
</reference>